<dbReference type="Proteomes" id="UP000217994">
    <property type="component" value="Unassembled WGS sequence"/>
</dbReference>
<comment type="caution">
    <text evidence="1">The sequence shown here is derived from an EMBL/GenBank/DDBJ whole genome shotgun (WGS) entry which is preliminary data.</text>
</comment>
<evidence type="ECO:0000313" key="1">
    <source>
        <dbReference type="EMBL" id="PCE32691.1"/>
    </source>
</evidence>
<dbReference type="GeneID" id="69005977"/>
<name>A0A2A4FH29_9BURK</name>
<dbReference type="EMBL" id="MTZU01000024">
    <property type="protein sequence ID" value="PCE32691.1"/>
    <property type="molecule type" value="Genomic_DNA"/>
</dbReference>
<dbReference type="RefSeq" id="WP_084909164.1">
    <property type="nucleotide sequence ID" value="NZ_CP020738.1"/>
</dbReference>
<dbReference type="AlphaFoldDB" id="A0A2A4FH29"/>
<reference evidence="1 2" key="1">
    <citation type="submission" date="2017-01" db="EMBL/GenBank/DDBJ databases">
        <title>Whole-Genome Shotgun Sequencing of Two beta-Proteobacterial Species in Search of the Bulgecin Biosynthetic Cluster.</title>
        <authorList>
            <person name="Horsman M.E."/>
            <person name="Marous D.R."/>
            <person name="Li R."/>
            <person name="Oliver R.A."/>
            <person name="Byun B."/>
            <person name="Emrich S.J."/>
            <person name="Boggess B."/>
            <person name="Townsend C.A."/>
            <person name="Mobashery S."/>
        </authorList>
    </citation>
    <scope>NUCLEOTIDE SEQUENCE [LARGE SCALE GENOMIC DNA]</scope>
    <source>
        <strain evidence="1 2">ATCC 31433</strain>
    </source>
</reference>
<organism evidence="1 2">
    <name type="scientific">Burkholderia ubonensis subsp. mesacidophila</name>
    <dbReference type="NCBI Taxonomy" id="265293"/>
    <lineage>
        <taxon>Bacteria</taxon>
        <taxon>Pseudomonadati</taxon>
        <taxon>Pseudomonadota</taxon>
        <taxon>Betaproteobacteria</taxon>
        <taxon>Burkholderiales</taxon>
        <taxon>Burkholderiaceae</taxon>
        <taxon>Burkholderia</taxon>
        <taxon>Burkholderia cepacia complex</taxon>
    </lineage>
</organism>
<evidence type="ECO:0008006" key="3">
    <source>
        <dbReference type="Google" id="ProtNLM"/>
    </source>
</evidence>
<gene>
    <name evidence="1" type="ORF">BZL54_08545</name>
</gene>
<accession>A0A2A4FH29</accession>
<dbReference type="InterPro" id="IPR025332">
    <property type="entry name" value="DUF4238"/>
</dbReference>
<proteinExistence type="predicted"/>
<protein>
    <recommendedName>
        <fullName evidence="3">DUF4238 domain-containing protein</fullName>
    </recommendedName>
</protein>
<dbReference type="Pfam" id="PF14022">
    <property type="entry name" value="DUF4238"/>
    <property type="match status" value="1"/>
</dbReference>
<evidence type="ECO:0000313" key="2">
    <source>
        <dbReference type="Proteomes" id="UP000217994"/>
    </source>
</evidence>
<sequence>MHLERKARQHYVARFYLKRWQAEGRKKRMWVKSKEENKTYSITNLSSVCQKRDFYKIDVDEVVYGMLDYKYGHLLDEPVVGEMMACFDALRRVDSYMSRKLPKHEKLGVLGNNFIEDRYCEIENKIALALTNIVDAKEKIVEVLQQDLVGYYSDLLGLFCTQHFRTLRARANMLSNIKGMVLERDGETVPLTDEQMETTVKAIMFVESLRLVENLRRQDVTISLNFNASGVDLLTSSAPTILLPGGTNASGFNDGLYGFMALSPGLSMSISKGAGKKRAIEIGRSDIAAVNFVNRLIYDRSDRDVYSTSLRQLSDLEAD</sequence>